<dbReference type="Gene3D" id="1.10.132.60">
    <property type="entry name" value="DNA polymerase family B, C-terminal domain"/>
    <property type="match status" value="1"/>
</dbReference>
<dbReference type="GO" id="GO:0003887">
    <property type="term" value="F:DNA-directed DNA polymerase activity"/>
    <property type="evidence" value="ECO:0007669"/>
    <property type="project" value="UniProtKB-KW"/>
</dbReference>
<dbReference type="InterPro" id="IPR008979">
    <property type="entry name" value="Galactose-bd-like_sf"/>
</dbReference>
<dbReference type="GO" id="GO:0005737">
    <property type="term" value="C:cytoplasm"/>
    <property type="evidence" value="ECO:0007669"/>
    <property type="project" value="UniProtKB-ARBA"/>
</dbReference>
<keyword evidence="2" id="KW-0808">Transferase</keyword>
<dbReference type="InterPro" id="IPR006134">
    <property type="entry name" value="DNA-dir_DNA_pol_B_multi_dom"/>
</dbReference>
<protein>
    <recommendedName>
        <fullName evidence="1">DNA-directed DNA polymerase</fullName>
        <ecNumber evidence="1">2.7.7.7</ecNumber>
    </recommendedName>
</protein>
<dbReference type="EC" id="2.7.7.7" evidence="1"/>
<dbReference type="Gene3D" id="2.60.120.470">
    <property type="entry name" value="PITH domain"/>
    <property type="match status" value="1"/>
</dbReference>
<gene>
    <name evidence="6" type="ORF">FSB_LOCUS53233</name>
</gene>
<feature type="domain" description="PITH" evidence="5">
    <location>
        <begin position="38"/>
        <end position="246"/>
    </location>
</feature>
<dbReference type="Pfam" id="PF00136">
    <property type="entry name" value="DNA_pol_B"/>
    <property type="match status" value="1"/>
</dbReference>
<dbReference type="InterPro" id="IPR042087">
    <property type="entry name" value="DNA_pol_B_thumb"/>
</dbReference>
<dbReference type="Pfam" id="PF06201">
    <property type="entry name" value="PITH"/>
    <property type="match status" value="1"/>
</dbReference>
<dbReference type="AlphaFoldDB" id="A0A2N9IN32"/>
<evidence type="ECO:0000313" key="6">
    <source>
        <dbReference type="EMBL" id="SPD25351.1"/>
    </source>
</evidence>
<dbReference type="GO" id="GO:0005658">
    <property type="term" value="C:alpha DNA polymerase:primase complex"/>
    <property type="evidence" value="ECO:0007669"/>
    <property type="project" value="TreeGrafter"/>
</dbReference>
<dbReference type="GO" id="GO:0003688">
    <property type="term" value="F:DNA replication origin binding"/>
    <property type="evidence" value="ECO:0007669"/>
    <property type="project" value="TreeGrafter"/>
</dbReference>
<evidence type="ECO:0000259" key="5">
    <source>
        <dbReference type="PROSITE" id="PS51532"/>
    </source>
</evidence>
<dbReference type="GO" id="GO:0006272">
    <property type="term" value="P:leading strand elongation"/>
    <property type="evidence" value="ECO:0007669"/>
    <property type="project" value="TreeGrafter"/>
</dbReference>
<dbReference type="GO" id="GO:0003682">
    <property type="term" value="F:chromatin binding"/>
    <property type="evidence" value="ECO:0007669"/>
    <property type="project" value="TreeGrafter"/>
</dbReference>
<dbReference type="Gene3D" id="6.10.10.100">
    <property type="match status" value="1"/>
</dbReference>
<dbReference type="PANTHER" id="PTHR45861:SF1">
    <property type="entry name" value="DNA POLYMERASE ALPHA CATALYTIC SUBUNIT"/>
    <property type="match status" value="1"/>
</dbReference>
<proteinExistence type="predicted"/>
<evidence type="ECO:0000256" key="2">
    <source>
        <dbReference type="ARBA" id="ARBA00022679"/>
    </source>
</evidence>
<dbReference type="InterPro" id="IPR043502">
    <property type="entry name" value="DNA/RNA_pol_sf"/>
</dbReference>
<keyword evidence="4" id="KW-0239">DNA-directed DNA polymerase</keyword>
<evidence type="ECO:0000256" key="1">
    <source>
        <dbReference type="ARBA" id="ARBA00012417"/>
    </source>
</evidence>
<organism evidence="6">
    <name type="scientific">Fagus sylvatica</name>
    <name type="common">Beechnut</name>
    <dbReference type="NCBI Taxonomy" id="28930"/>
    <lineage>
        <taxon>Eukaryota</taxon>
        <taxon>Viridiplantae</taxon>
        <taxon>Streptophyta</taxon>
        <taxon>Embryophyta</taxon>
        <taxon>Tracheophyta</taxon>
        <taxon>Spermatophyta</taxon>
        <taxon>Magnoliopsida</taxon>
        <taxon>eudicotyledons</taxon>
        <taxon>Gunneridae</taxon>
        <taxon>Pentapetalae</taxon>
        <taxon>rosids</taxon>
        <taxon>fabids</taxon>
        <taxon>Fagales</taxon>
        <taxon>Fagaceae</taxon>
        <taxon>Fagus</taxon>
    </lineage>
</organism>
<dbReference type="PANTHER" id="PTHR45861">
    <property type="entry name" value="DNA POLYMERASE ALPHA CATALYTIC SUBUNIT"/>
    <property type="match status" value="1"/>
</dbReference>
<keyword evidence="3" id="KW-0548">Nucleotidyltransferase</keyword>
<dbReference type="GO" id="GO:1902975">
    <property type="term" value="P:mitotic DNA replication initiation"/>
    <property type="evidence" value="ECO:0007669"/>
    <property type="project" value="TreeGrafter"/>
</dbReference>
<reference evidence="6" key="1">
    <citation type="submission" date="2018-02" db="EMBL/GenBank/DDBJ databases">
        <authorList>
            <person name="Cohen D.B."/>
            <person name="Kent A.D."/>
        </authorList>
    </citation>
    <scope>NUCLEOTIDE SEQUENCE</scope>
</reference>
<dbReference type="InterPro" id="IPR037047">
    <property type="entry name" value="PITH_dom_sf"/>
</dbReference>
<dbReference type="SUPFAM" id="SSF49785">
    <property type="entry name" value="Galactose-binding domain-like"/>
    <property type="match status" value="1"/>
</dbReference>
<dbReference type="SUPFAM" id="SSF56672">
    <property type="entry name" value="DNA/RNA polymerases"/>
    <property type="match status" value="1"/>
</dbReference>
<name>A0A2N9IN32_FAGSY</name>
<accession>A0A2N9IN32</accession>
<dbReference type="EMBL" id="OIVN01006114">
    <property type="protein sequence ID" value="SPD25351.1"/>
    <property type="molecule type" value="Genomic_DNA"/>
</dbReference>
<dbReference type="GO" id="GO:0000166">
    <property type="term" value="F:nucleotide binding"/>
    <property type="evidence" value="ECO:0007669"/>
    <property type="project" value="InterPro"/>
</dbReference>
<dbReference type="InterPro" id="IPR010400">
    <property type="entry name" value="PITH_dom"/>
</dbReference>
<dbReference type="PROSITE" id="PS51532">
    <property type="entry name" value="PITH"/>
    <property type="match status" value="1"/>
</dbReference>
<dbReference type="GO" id="GO:0006273">
    <property type="term" value="P:lagging strand elongation"/>
    <property type="evidence" value="ECO:0007669"/>
    <property type="project" value="TreeGrafter"/>
</dbReference>
<sequence>MGLSVLSHRRWCRSLIIQVGFFDFSFFETKFKGGGGLNLSHVNGGARKFVHQSQIGVSQLLSGGVAGALSKTIKFPIDRYQRVEKPKAETPIDENEIQINNQGGMCNYITYAMSLLHRAVTRYEGILSPVGPRGRLLRKLLSWIGLIPPEPETPYELDTDSNAPELYKSNVSDFPPSDTAVLSPDNIKGNPVPLKYVKFQNVRSLTIFIEDNQSDAEITKVQKIALFGTTLGCMVMPHVFLMPVGCVLHAQDAWLSMELMFHLSVLPLTRHLTNISGNLWGKTLQVNKKYRCLEIDLDGLYKRMLLLKKKKYAAVKLQFKDGTPYEVQEDMRSGQVSLEKYIITKTLTKPPEAYPYAKNQPHVQVAQKLKQSGYSTGCNVGDTIPYIICCEQGTSSGSSTGIAQRARHPDELKREDGKWMIDIDYYLSQQKL</sequence>
<dbReference type="GO" id="GO:0003697">
    <property type="term" value="F:single-stranded DNA binding"/>
    <property type="evidence" value="ECO:0007669"/>
    <property type="project" value="TreeGrafter"/>
</dbReference>
<evidence type="ECO:0000256" key="3">
    <source>
        <dbReference type="ARBA" id="ARBA00022695"/>
    </source>
</evidence>
<evidence type="ECO:0000256" key="4">
    <source>
        <dbReference type="ARBA" id="ARBA00022932"/>
    </source>
</evidence>